<evidence type="ECO:0000313" key="3">
    <source>
        <dbReference type="Proteomes" id="UP000658656"/>
    </source>
</evidence>
<feature type="compositionally biased region" description="Basic and acidic residues" evidence="1">
    <location>
        <begin position="78"/>
        <end position="88"/>
    </location>
</feature>
<reference evidence="2" key="2">
    <citation type="submission" date="2020-09" db="EMBL/GenBank/DDBJ databases">
        <authorList>
            <person name="Sun Q."/>
            <person name="Zhou Y."/>
        </authorList>
    </citation>
    <scope>NUCLEOTIDE SEQUENCE</scope>
    <source>
        <strain evidence="2">CGMCC 4.7679</strain>
    </source>
</reference>
<dbReference type="InterPro" id="IPR012337">
    <property type="entry name" value="RNaseH-like_sf"/>
</dbReference>
<accession>A0A8H9J4A8</accession>
<dbReference type="GO" id="GO:0004803">
    <property type="term" value="F:transposase activity"/>
    <property type="evidence" value="ECO:0007669"/>
    <property type="project" value="TreeGrafter"/>
</dbReference>
<dbReference type="EMBL" id="BNAV01000016">
    <property type="protein sequence ID" value="GHF83457.1"/>
    <property type="molecule type" value="Genomic_DNA"/>
</dbReference>
<keyword evidence="3" id="KW-1185">Reference proteome</keyword>
<comment type="caution">
    <text evidence="2">The sequence shown here is derived from an EMBL/GenBank/DDBJ whole genome shotgun (WGS) entry which is preliminary data.</text>
</comment>
<name>A0A8H9J4A8_9PSEU</name>
<dbReference type="PANTHER" id="PTHR10948">
    <property type="entry name" value="TRANSPOSASE"/>
    <property type="match status" value="1"/>
</dbReference>
<dbReference type="GO" id="GO:0005829">
    <property type="term" value="C:cytosol"/>
    <property type="evidence" value="ECO:0007669"/>
    <property type="project" value="TreeGrafter"/>
</dbReference>
<dbReference type="AlphaFoldDB" id="A0A8H9J4A8"/>
<feature type="region of interest" description="Disordered" evidence="1">
    <location>
        <begin position="70"/>
        <end position="120"/>
    </location>
</feature>
<protein>
    <recommendedName>
        <fullName evidence="4">IS30 family transposase</fullName>
    </recommendedName>
</protein>
<gene>
    <name evidence="2" type="ORF">GCM10017566_66900</name>
</gene>
<reference evidence="2" key="1">
    <citation type="journal article" date="2014" name="Int. J. Syst. Evol. Microbiol.">
        <title>Complete genome sequence of Corynebacterium casei LMG S-19264T (=DSM 44701T), isolated from a smear-ripened cheese.</title>
        <authorList>
            <consortium name="US DOE Joint Genome Institute (JGI-PGF)"/>
            <person name="Walter F."/>
            <person name="Albersmeier A."/>
            <person name="Kalinowski J."/>
            <person name="Ruckert C."/>
        </authorList>
    </citation>
    <scope>NUCLEOTIDE SEQUENCE</scope>
    <source>
        <strain evidence="2">CGMCC 4.7679</strain>
    </source>
</reference>
<dbReference type="GO" id="GO:0032196">
    <property type="term" value="P:transposition"/>
    <property type="evidence" value="ECO:0007669"/>
    <property type="project" value="TreeGrafter"/>
</dbReference>
<proteinExistence type="predicted"/>
<evidence type="ECO:0008006" key="4">
    <source>
        <dbReference type="Google" id="ProtNLM"/>
    </source>
</evidence>
<dbReference type="SUPFAM" id="SSF53098">
    <property type="entry name" value="Ribonuclease H-like"/>
    <property type="match status" value="1"/>
</dbReference>
<evidence type="ECO:0000256" key="1">
    <source>
        <dbReference type="SAM" id="MobiDB-lite"/>
    </source>
</evidence>
<organism evidence="2 3">
    <name type="scientific">Amycolatopsis bartoniae</name>
    <dbReference type="NCBI Taxonomy" id="941986"/>
    <lineage>
        <taxon>Bacteria</taxon>
        <taxon>Bacillati</taxon>
        <taxon>Actinomycetota</taxon>
        <taxon>Actinomycetes</taxon>
        <taxon>Pseudonocardiales</taxon>
        <taxon>Pseudonocardiaceae</taxon>
        <taxon>Amycolatopsis</taxon>
    </lineage>
</organism>
<evidence type="ECO:0000313" key="2">
    <source>
        <dbReference type="EMBL" id="GHF83457.1"/>
    </source>
</evidence>
<dbReference type="InterPro" id="IPR051917">
    <property type="entry name" value="Transposase-Integrase"/>
</dbReference>
<dbReference type="Proteomes" id="UP000658656">
    <property type="component" value="Unassembled WGS sequence"/>
</dbReference>
<sequence>MTDGGYRPQVVRVRPAEAGHLFPRPALAWQRSTNENTNGLLRQYFPKFTDLSGYHPDYLELVAAELNNRPRKRLGRRSPAETRTQRFRDRLRRPTRTCRPGTLGPARPALASRRRVQKKR</sequence>
<dbReference type="PANTHER" id="PTHR10948:SF23">
    <property type="entry name" value="TRANSPOSASE INSI FOR INSERTION SEQUENCE ELEMENT IS30A-RELATED"/>
    <property type="match status" value="1"/>
</dbReference>